<protein>
    <recommendedName>
        <fullName evidence="3">Small CPxCG-related zinc finger protein</fullName>
    </recommendedName>
</protein>
<keyword evidence="2" id="KW-1185">Reference proteome</keyword>
<sequence>MVDDATTATRVTCYECGFTAPPGSDDWETATHPSLGSLTRCPECGSTNTTSG</sequence>
<dbReference type="RefSeq" id="WP_379703121.1">
    <property type="nucleotide sequence ID" value="NZ_JBHTAT010000001.1"/>
</dbReference>
<dbReference type="Proteomes" id="UP001596434">
    <property type="component" value="Unassembled WGS sequence"/>
</dbReference>
<accession>A0ABD5ZWD8</accession>
<organism evidence="1 2">
    <name type="scientific">Haloplanus litoreus</name>
    <dbReference type="NCBI Taxonomy" id="767515"/>
    <lineage>
        <taxon>Archaea</taxon>
        <taxon>Methanobacteriati</taxon>
        <taxon>Methanobacteriota</taxon>
        <taxon>Stenosarchaea group</taxon>
        <taxon>Halobacteria</taxon>
        <taxon>Halobacteriales</taxon>
        <taxon>Haloferacaceae</taxon>
        <taxon>Haloplanus</taxon>
    </lineage>
</organism>
<dbReference type="AlphaFoldDB" id="A0ABD5ZWD8"/>
<comment type="caution">
    <text evidence="1">The sequence shown here is derived from an EMBL/GenBank/DDBJ whole genome shotgun (WGS) entry which is preliminary data.</text>
</comment>
<evidence type="ECO:0000313" key="1">
    <source>
        <dbReference type="EMBL" id="MFC7254923.1"/>
    </source>
</evidence>
<evidence type="ECO:0000313" key="2">
    <source>
        <dbReference type="Proteomes" id="UP001596434"/>
    </source>
</evidence>
<gene>
    <name evidence="1" type="ORF">ACFQKE_06380</name>
</gene>
<proteinExistence type="predicted"/>
<dbReference type="GeneID" id="96953260"/>
<dbReference type="EMBL" id="JBHTAT010000001">
    <property type="protein sequence ID" value="MFC7254923.1"/>
    <property type="molecule type" value="Genomic_DNA"/>
</dbReference>
<reference evidence="1 2" key="1">
    <citation type="journal article" date="2019" name="Int. J. Syst. Evol. Microbiol.">
        <title>The Global Catalogue of Microorganisms (GCM) 10K type strain sequencing project: providing services to taxonomists for standard genome sequencing and annotation.</title>
        <authorList>
            <consortium name="The Broad Institute Genomics Platform"/>
            <consortium name="The Broad Institute Genome Sequencing Center for Infectious Disease"/>
            <person name="Wu L."/>
            <person name="Ma J."/>
        </authorList>
    </citation>
    <scope>NUCLEOTIDE SEQUENCE [LARGE SCALE GENOMIC DNA]</scope>
    <source>
        <strain evidence="1 2">GX21</strain>
    </source>
</reference>
<evidence type="ECO:0008006" key="3">
    <source>
        <dbReference type="Google" id="ProtNLM"/>
    </source>
</evidence>
<name>A0ABD5ZWD8_9EURY</name>